<name>A0ABN9WRG4_9DINO</name>
<feature type="transmembrane region" description="Helical" evidence="2">
    <location>
        <begin position="86"/>
        <end position="105"/>
    </location>
</feature>
<dbReference type="Proteomes" id="UP001189429">
    <property type="component" value="Unassembled WGS sequence"/>
</dbReference>
<evidence type="ECO:0000313" key="3">
    <source>
        <dbReference type="EMBL" id="CAK0888708.1"/>
    </source>
</evidence>
<dbReference type="EMBL" id="CAUYUJ010019120">
    <property type="protein sequence ID" value="CAK0888708.1"/>
    <property type="molecule type" value="Genomic_DNA"/>
</dbReference>
<gene>
    <name evidence="3" type="ORF">PCOR1329_LOCUS69446</name>
</gene>
<accession>A0ABN9WRG4</accession>
<reference evidence="3" key="1">
    <citation type="submission" date="2023-10" db="EMBL/GenBank/DDBJ databases">
        <authorList>
            <person name="Chen Y."/>
            <person name="Shah S."/>
            <person name="Dougan E. K."/>
            <person name="Thang M."/>
            <person name="Chan C."/>
        </authorList>
    </citation>
    <scope>NUCLEOTIDE SEQUENCE [LARGE SCALE GENOMIC DNA]</scope>
</reference>
<keyword evidence="2" id="KW-0812">Transmembrane</keyword>
<sequence>MRSKTTGGSVGTLLRAEANEDARYTGSLWSAKASRGGPRAALGRWWASSTDRDFLRSGDGRRAFWWALLPLPSLVGLVLDRSHADLVMLNSCTAIMLAMGGWIFSSFGMVELLWADVAVAGIYLAQVVAMYGSILFVAGECQPLMLPQVAACFAMVLAGVHSTVLAGFLGAVSVACPFFSAIQWQSQDAVACIYLLLGSVLVESRLAVLWSERQALRCGYKPLDTATGGYDCAADEVALRQSSWLSVRSAAVGPAVPAELQEYDPSRGEGSVAAAGSARGSSASSLLPERQERRWFSPADAPPRLSATCSASDEAVVPLRVHDEVSALGAARQHGVPPRRAQPSTASLGPRAPTAATPSSPSAAPALPRAVMLGGFRDPALNAFFVERWGPEWAVFGRSTLWTTGEAAGRLFLYFDAAHNAWAAARAEQLSAVQGGLSQCIAMAPAGDDIWDAGAPKEGPPWREWDERVSAWASRPRAGVKSCGKARPRDLTQEAAVQATPELRDQGCQTEKVLGEDIVKLWTRQP</sequence>
<proteinExistence type="predicted"/>
<feature type="compositionally biased region" description="Low complexity" evidence="1">
    <location>
        <begin position="268"/>
        <end position="285"/>
    </location>
</feature>
<feature type="transmembrane region" description="Helical" evidence="2">
    <location>
        <begin position="117"/>
        <end position="137"/>
    </location>
</feature>
<keyword evidence="2" id="KW-1133">Transmembrane helix</keyword>
<keyword evidence="2" id="KW-0472">Membrane</keyword>
<comment type="caution">
    <text evidence="3">The sequence shown here is derived from an EMBL/GenBank/DDBJ whole genome shotgun (WGS) entry which is preliminary data.</text>
</comment>
<feature type="region of interest" description="Disordered" evidence="1">
    <location>
        <begin position="329"/>
        <end position="364"/>
    </location>
</feature>
<evidence type="ECO:0000256" key="2">
    <source>
        <dbReference type="SAM" id="Phobius"/>
    </source>
</evidence>
<evidence type="ECO:0000256" key="1">
    <source>
        <dbReference type="SAM" id="MobiDB-lite"/>
    </source>
</evidence>
<protein>
    <submittedName>
        <fullName evidence="3">Uncharacterized protein</fullName>
    </submittedName>
</protein>
<keyword evidence="4" id="KW-1185">Reference proteome</keyword>
<organism evidence="3 4">
    <name type="scientific">Prorocentrum cordatum</name>
    <dbReference type="NCBI Taxonomy" id="2364126"/>
    <lineage>
        <taxon>Eukaryota</taxon>
        <taxon>Sar</taxon>
        <taxon>Alveolata</taxon>
        <taxon>Dinophyceae</taxon>
        <taxon>Prorocentrales</taxon>
        <taxon>Prorocentraceae</taxon>
        <taxon>Prorocentrum</taxon>
    </lineage>
</organism>
<feature type="region of interest" description="Disordered" evidence="1">
    <location>
        <begin position="261"/>
        <end position="291"/>
    </location>
</feature>
<feature type="transmembrane region" description="Helical" evidence="2">
    <location>
        <begin position="63"/>
        <end position="79"/>
    </location>
</feature>
<evidence type="ECO:0000313" key="4">
    <source>
        <dbReference type="Proteomes" id="UP001189429"/>
    </source>
</evidence>
<feature type="transmembrane region" description="Helical" evidence="2">
    <location>
        <begin position="149"/>
        <end position="182"/>
    </location>
</feature>
<feature type="compositionally biased region" description="Low complexity" evidence="1">
    <location>
        <begin position="350"/>
        <end position="364"/>
    </location>
</feature>